<evidence type="ECO:0000313" key="1">
    <source>
        <dbReference type="EMBL" id="OIP96599.1"/>
    </source>
</evidence>
<dbReference type="Proteomes" id="UP000183245">
    <property type="component" value="Unassembled WGS sequence"/>
</dbReference>
<proteinExistence type="predicted"/>
<accession>A0A1J5ITU7</accession>
<evidence type="ECO:0000313" key="2">
    <source>
        <dbReference type="Proteomes" id="UP000183245"/>
    </source>
</evidence>
<protein>
    <submittedName>
        <fullName evidence="1">Uncharacterized protein</fullName>
    </submittedName>
</protein>
<sequence>MNTEDLLWEFLPEGLCEYFDIEGVEKTPVLFRVTLIEKRDLKGVPAPWQGKEDHQFLARQRDAERLSVPRTEGRVVAQAPLLEV</sequence>
<comment type="caution">
    <text evidence="1">The sequence shown here is derived from an EMBL/GenBank/DDBJ whole genome shotgun (WGS) entry which is preliminary data.</text>
</comment>
<gene>
    <name evidence="1" type="ORF">AUK40_04845</name>
</gene>
<dbReference type="AlphaFoldDB" id="A0A1J5ITU7"/>
<organism evidence="1 2">
    <name type="scientific">Candidatus Wirthbacteria bacterium CG2_30_54_11</name>
    <dbReference type="NCBI Taxonomy" id="1817892"/>
    <lineage>
        <taxon>Bacteria</taxon>
        <taxon>Candidatus Wirthbacteria</taxon>
    </lineage>
</organism>
<dbReference type="EMBL" id="MNZT01000082">
    <property type="protein sequence ID" value="OIP96599.1"/>
    <property type="molecule type" value="Genomic_DNA"/>
</dbReference>
<reference evidence="1 2" key="1">
    <citation type="journal article" date="2016" name="Environ. Microbiol.">
        <title>Genomic resolution of a cold subsurface aquifer community provides metabolic insights for novel microbes adapted to high CO concentrations.</title>
        <authorList>
            <person name="Probst A.J."/>
            <person name="Castelle C.J."/>
            <person name="Singh A."/>
            <person name="Brown C.T."/>
            <person name="Anantharaman K."/>
            <person name="Sharon I."/>
            <person name="Hug L.A."/>
            <person name="Burstein D."/>
            <person name="Emerson J.B."/>
            <person name="Thomas B.C."/>
            <person name="Banfield J.F."/>
        </authorList>
    </citation>
    <scope>NUCLEOTIDE SEQUENCE [LARGE SCALE GENOMIC DNA]</scope>
    <source>
        <strain evidence="1">CG2_30_54_11</strain>
    </source>
</reference>
<name>A0A1J5ITU7_9BACT</name>